<evidence type="ECO:0000313" key="5">
    <source>
        <dbReference type="EMBL" id="TCL66500.1"/>
    </source>
</evidence>
<name>A0A4R1RKX3_HYDET</name>
<feature type="domain" description="Peptidase M16 C-terminal" evidence="4">
    <location>
        <begin position="202"/>
        <end position="377"/>
    </location>
</feature>
<dbReference type="Gene3D" id="3.30.830.10">
    <property type="entry name" value="Metalloenzyme, LuxS/M16 peptidase-like"/>
    <property type="match status" value="2"/>
</dbReference>
<dbReference type="AlphaFoldDB" id="A0A4R1RKX3"/>
<evidence type="ECO:0000313" key="6">
    <source>
        <dbReference type="Proteomes" id="UP000295008"/>
    </source>
</evidence>
<dbReference type="PANTHER" id="PTHR11851:SF49">
    <property type="entry name" value="MITOCHONDRIAL-PROCESSING PEPTIDASE SUBUNIT ALPHA"/>
    <property type="match status" value="1"/>
</dbReference>
<dbReference type="PANTHER" id="PTHR11851">
    <property type="entry name" value="METALLOPROTEASE"/>
    <property type="match status" value="1"/>
</dbReference>
<keyword evidence="2" id="KW-0732">Signal</keyword>
<organism evidence="5 6">
    <name type="scientific">Hydrogenispora ethanolica</name>
    <dbReference type="NCBI Taxonomy" id="1082276"/>
    <lineage>
        <taxon>Bacteria</taxon>
        <taxon>Bacillati</taxon>
        <taxon>Bacillota</taxon>
        <taxon>Hydrogenispora</taxon>
    </lineage>
</organism>
<dbReference type="InterPro" id="IPR007863">
    <property type="entry name" value="Peptidase_M16_C"/>
</dbReference>
<dbReference type="OrthoDB" id="9811314at2"/>
<dbReference type="Pfam" id="PF05193">
    <property type="entry name" value="Peptidase_M16_C"/>
    <property type="match status" value="1"/>
</dbReference>
<dbReference type="InterPro" id="IPR050361">
    <property type="entry name" value="MPP/UQCRC_Complex"/>
</dbReference>
<evidence type="ECO:0000256" key="1">
    <source>
        <dbReference type="ARBA" id="ARBA00007261"/>
    </source>
</evidence>
<gene>
    <name evidence="5" type="ORF">EDC14_101543</name>
</gene>
<evidence type="ECO:0000259" key="3">
    <source>
        <dbReference type="Pfam" id="PF00675"/>
    </source>
</evidence>
<dbReference type="Pfam" id="PF00675">
    <property type="entry name" value="Peptidase_M16"/>
    <property type="match status" value="1"/>
</dbReference>
<feature type="domain" description="Peptidase M16 N-terminal" evidence="3">
    <location>
        <begin position="53"/>
        <end position="195"/>
    </location>
</feature>
<dbReference type="SUPFAM" id="SSF63411">
    <property type="entry name" value="LuxS/MPP-like metallohydrolase"/>
    <property type="match status" value="2"/>
</dbReference>
<evidence type="ECO:0000259" key="4">
    <source>
        <dbReference type="Pfam" id="PF05193"/>
    </source>
</evidence>
<comment type="caution">
    <text evidence="5">The sequence shown here is derived from an EMBL/GenBank/DDBJ whole genome shotgun (WGS) entry which is preliminary data.</text>
</comment>
<comment type="similarity">
    <text evidence="1">Belongs to the peptidase M16 family.</text>
</comment>
<sequence length="447" mass="49117">MKLRLTFRGAVLALLALVLMLLPPAYGAVPYDSPLASYTKTVYPNGLTLIVKEVHSAPITAVDIWVGAGAKNETPEESGISHFFEHMLFKGTERRKAGEIAKAIEAVGGYLNAATSLDTTHYYVVVPSQYLDLALDVEADAIMNSTFDPAEIDRERQVILEEGNLKEDNPRQKLGWEAYRAVFAGTPYAKDVLGTAESLAGLTREKFREYHRRYYRPNNMVVAVAGDVDTGAVIRRVGQLFRDFQPQPVPPPAKVTVPVLREVREITITKPVEQTYLYCGFPGPGGDSRDLPALEVLGIILGDGKTSWLYRELRDERQLVNEVAAGYQSYQGVGMLAIYAQTKQGDLKEIRRTVTGVLQKIIRQGVTAEELRRAKAKFRSYVAYASESVADIAGILGEAELAGDAGGVARELAAIEKVSGADLRRVARRYLNPAGYVFAVLQPEVKP</sequence>
<keyword evidence="6" id="KW-1185">Reference proteome</keyword>
<feature type="chain" id="PRO_5020245384" evidence="2">
    <location>
        <begin position="28"/>
        <end position="447"/>
    </location>
</feature>
<dbReference type="GO" id="GO:0046872">
    <property type="term" value="F:metal ion binding"/>
    <property type="evidence" value="ECO:0007669"/>
    <property type="project" value="InterPro"/>
</dbReference>
<dbReference type="InterPro" id="IPR011249">
    <property type="entry name" value="Metalloenz_LuxS/M16"/>
</dbReference>
<dbReference type="InterPro" id="IPR011765">
    <property type="entry name" value="Pept_M16_N"/>
</dbReference>
<proteinExistence type="inferred from homology"/>
<dbReference type="Proteomes" id="UP000295008">
    <property type="component" value="Unassembled WGS sequence"/>
</dbReference>
<evidence type="ECO:0000256" key="2">
    <source>
        <dbReference type="SAM" id="SignalP"/>
    </source>
</evidence>
<feature type="signal peptide" evidence="2">
    <location>
        <begin position="1"/>
        <end position="27"/>
    </location>
</feature>
<dbReference type="RefSeq" id="WP_132014741.1">
    <property type="nucleotide sequence ID" value="NZ_SLUN01000015.1"/>
</dbReference>
<accession>A0A4R1RKX3</accession>
<protein>
    <submittedName>
        <fullName evidence="5">Putative Zn-dependent peptidase</fullName>
    </submittedName>
</protein>
<reference evidence="5 6" key="1">
    <citation type="submission" date="2019-03" db="EMBL/GenBank/DDBJ databases">
        <title>Genomic Encyclopedia of Type Strains, Phase IV (KMG-IV): sequencing the most valuable type-strain genomes for metagenomic binning, comparative biology and taxonomic classification.</title>
        <authorList>
            <person name="Goeker M."/>
        </authorList>
    </citation>
    <scope>NUCLEOTIDE SEQUENCE [LARGE SCALE GENOMIC DNA]</scope>
    <source>
        <strain evidence="5 6">LX-B</strain>
    </source>
</reference>
<dbReference type="EMBL" id="SLUN01000015">
    <property type="protein sequence ID" value="TCL66500.1"/>
    <property type="molecule type" value="Genomic_DNA"/>
</dbReference>